<feature type="region of interest" description="Disordered" evidence="1">
    <location>
        <begin position="56"/>
        <end position="134"/>
    </location>
</feature>
<gene>
    <name evidence="3" type="primary">LOC105980238</name>
</gene>
<reference evidence="3" key="1">
    <citation type="submission" date="2025-08" db="UniProtKB">
        <authorList>
            <consortium name="RefSeq"/>
        </authorList>
    </citation>
    <scope>IDENTIFICATION</scope>
    <source>
        <tissue evidence="3">Kidney</tissue>
    </source>
</reference>
<dbReference type="GO" id="GO:0071944">
    <property type="term" value="C:cell periphery"/>
    <property type="evidence" value="ECO:0007669"/>
    <property type="project" value="Ensembl"/>
</dbReference>
<feature type="region of interest" description="Disordered" evidence="1">
    <location>
        <begin position="248"/>
        <end position="270"/>
    </location>
</feature>
<dbReference type="RefSeq" id="XP_012864434.1">
    <property type="nucleotide sequence ID" value="XM_013008980.1"/>
</dbReference>
<dbReference type="GeneID" id="105980238"/>
<organism evidence="2 3">
    <name type="scientific">Dipodomys ordii</name>
    <name type="common">Ord's kangaroo rat</name>
    <dbReference type="NCBI Taxonomy" id="10020"/>
    <lineage>
        <taxon>Eukaryota</taxon>
        <taxon>Metazoa</taxon>
        <taxon>Chordata</taxon>
        <taxon>Craniata</taxon>
        <taxon>Vertebrata</taxon>
        <taxon>Euteleostomi</taxon>
        <taxon>Mammalia</taxon>
        <taxon>Eutheria</taxon>
        <taxon>Euarchontoglires</taxon>
        <taxon>Glires</taxon>
        <taxon>Rodentia</taxon>
        <taxon>Castorimorpha</taxon>
        <taxon>Heteromyidae</taxon>
        <taxon>Dipodomyinae</taxon>
        <taxon>Dipodomys</taxon>
    </lineage>
</organism>
<name>A0A1S3EKF4_DIPOR</name>
<dbReference type="AlphaFoldDB" id="A0A1S3EKF4"/>
<dbReference type="OMA" id="YPQLWGS"/>
<dbReference type="GO" id="GO:0051726">
    <property type="term" value="P:regulation of cell cycle"/>
    <property type="evidence" value="ECO:0007669"/>
    <property type="project" value="Ensembl"/>
</dbReference>
<dbReference type="CTD" id="55286"/>
<feature type="compositionally biased region" description="Basic and acidic residues" evidence="1">
    <location>
        <begin position="253"/>
        <end position="268"/>
    </location>
</feature>
<evidence type="ECO:0000313" key="2">
    <source>
        <dbReference type="Proteomes" id="UP000081671"/>
    </source>
</evidence>
<keyword evidence="2" id="KW-1185">Reference proteome</keyword>
<dbReference type="InterPro" id="IPR031528">
    <property type="entry name" value="C4orf19"/>
</dbReference>
<dbReference type="FunCoup" id="A0A1S3EKF4">
    <property type="interactions" value="16"/>
</dbReference>
<dbReference type="Proteomes" id="UP000081671">
    <property type="component" value="Unplaced"/>
</dbReference>
<dbReference type="InParanoid" id="A0A1S3EKF4"/>
<accession>A0A1S3EKF4</accession>
<dbReference type="OrthoDB" id="8773301at2759"/>
<dbReference type="PANTHER" id="PTHR16106">
    <property type="entry name" value="CHROMOSOME 4 OPEN READING FRAME 19"/>
    <property type="match status" value="1"/>
</dbReference>
<dbReference type="KEGG" id="dord:105980238"/>
<sequence length="302" mass="33307">MGCRCCKMIQSYLFDPVQVPSPGYVNEISGCKLEEDDTVKLKGNLSSEVLVHKNALPDRGLGRTESRGRTTGLPHQGPLPQEETGGEHCVTINGISPTLQSRNPKPQQGDSGSWASTADSSHPTQPFLEGEDNRKQDCVPEETQGIQSGENRVTSEVESSALDIPDHILQIPAPDYPQLWDPATDDMDHEEKDYLFQNHLEDKPLGEIHPRADDHGLNLSFPRKRSWDSLNKVMTTEVLNVYFEENDPLHAMPGDDSRMKEEGSHSAEGDTDVEVEYEDMAVAEALAALEAATAGEDTDEED</sequence>
<evidence type="ECO:0000256" key="1">
    <source>
        <dbReference type="SAM" id="MobiDB-lite"/>
    </source>
</evidence>
<dbReference type="PANTHER" id="PTHR16106:SF3">
    <property type="entry name" value="CHROMOSOME 4 OPEN READING FRAME 19"/>
    <property type="match status" value="1"/>
</dbReference>
<feature type="compositionally biased region" description="Polar residues" evidence="1">
    <location>
        <begin position="93"/>
        <end position="124"/>
    </location>
</feature>
<dbReference type="STRING" id="10020.ENSDORP00000011268"/>
<protein>
    <submittedName>
        <fullName evidence="3">Uncharacterized protein C4orf19 homolog</fullName>
    </submittedName>
</protein>
<proteinExistence type="predicted"/>
<evidence type="ECO:0000313" key="3">
    <source>
        <dbReference type="RefSeq" id="XP_012864434.1"/>
    </source>
</evidence>
<dbReference type="Pfam" id="PF15770">
    <property type="entry name" value="DUF4699"/>
    <property type="match status" value="1"/>
</dbReference>